<evidence type="ECO:0000313" key="2">
    <source>
        <dbReference type="Proteomes" id="UP000563426"/>
    </source>
</evidence>
<feature type="non-terminal residue" evidence="1">
    <location>
        <position position="1"/>
    </location>
</feature>
<dbReference type="EMBL" id="JABFJV010000019">
    <property type="protein sequence ID" value="NOK32745.1"/>
    <property type="molecule type" value="Genomic_DNA"/>
</dbReference>
<evidence type="ECO:0000313" key="1">
    <source>
        <dbReference type="EMBL" id="NOK32745.1"/>
    </source>
</evidence>
<gene>
    <name evidence="1" type="ORF">HMI49_05980</name>
</gene>
<proteinExistence type="predicted"/>
<sequence>RSDPAHLEDNVKAGFGRLPDEKLRARMVKLFES</sequence>
<protein>
    <submittedName>
        <fullName evidence="1">Aldo/keto reductase</fullName>
    </submittedName>
</protein>
<reference evidence="1 2" key="1">
    <citation type="submission" date="2020-05" db="EMBL/GenBank/DDBJ databases">
        <authorList>
            <person name="Whitworth D."/>
        </authorList>
    </citation>
    <scope>NUCLEOTIDE SEQUENCE [LARGE SCALE GENOMIC DNA]</scope>
    <source>
        <strain evidence="1 2">AB043B</strain>
    </source>
</reference>
<comment type="caution">
    <text evidence="1">The sequence shown here is derived from an EMBL/GenBank/DDBJ whole genome shotgun (WGS) entry which is preliminary data.</text>
</comment>
<accession>A0A7Y4KGD4</accession>
<dbReference type="AlphaFoldDB" id="A0A7Y4KGD4"/>
<organism evidence="1 2">
    <name type="scientific">Corallococcus exercitus</name>
    <dbReference type="NCBI Taxonomy" id="2316736"/>
    <lineage>
        <taxon>Bacteria</taxon>
        <taxon>Pseudomonadati</taxon>
        <taxon>Myxococcota</taxon>
        <taxon>Myxococcia</taxon>
        <taxon>Myxococcales</taxon>
        <taxon>Cystobacterineae</taxon>
        <taxon>Myxococcaceae</taxon>
        <taxon>Corallococcus</taxon>
    </lineage>
</organism>
<name>A0A7Y4KGD4_9BACT</name>
<keyword evidence="2" id="KW-1185">Reference proteome</keyword>
<dbReference type="Proteomes" id="UP000563426">
    <property type="component" value="Unassembled WGS sequence"/>
</dbReference>